<reference evidence="2" key="1">
    <citation type="submission" date="2011-08" db="EMBL/GenBank/DDBJ databases">
        <title>The draft genome of Latimeria chalumnae.</title>
        <authorList>
            <person name="Di Palma F."/>
            <person name="Alfoldi J."/>
            <person name="Johnson J."/>
            <person name="Berlin A."/>
            <person name="Gnerre S."/>
            <person name="Jaffe D."/>
            <person name="MacCallum I."/>
            <person name="Young S."/>
            <person name="Walker B.J."/>
            <person name="Lander E."/>
            <person name="Lindblad-Toh K."/>
        </authorList>
    </citation>
    <scope>NUCLEOTIDE SEQUENCE [LARGE SCALE GENOMIC DNA]</scope>
    <source>
        <strain evidence="2">Wild caught</strain>
    </source>
</reference>
<sequence>AQYGYNSLQKGGHIGLQQLSALAATGRMFLGPNKTCKFVVDESTYQTALTSSAFRLLDNLDLTSGVGQLLNETVQAHHKAYKTGTSSLLFLVGAWSKAILECLNQGLPFPILVAVMSEGLESCIEAVKTQHILIKDIFKKVEYENENSKTLSANDLFKPCSSYQPKVHPILMKPLLPIQQQKSATPTSYPLQSFLGAKDSSVDSVVQSLWSVSLSLKHGSGFRTASFQRKPRLFHSRHLMTPEESQDEGPCSSILQEFSSASATRTVELTCIRILGEALSHGNKSAMKLVTEAYKLQHPEAFDAAQRTLHIFNVNKVVTCCLPGLSENHSSVSSGYVTLVSTEKAAVVKRLQDKDLQILLISGDMTEKYRHLGFDGPSNMKTVAGSFDGLEASLEEEWLNVTTEVLSQFHIKIVMVKGMVSPNLVEKCVSLNILLISCVKDNVLEAFAEATGAVIMTYVTQVKEYCVGHGVRVDLWRTDNDTVEINNQAVIQIKATEIPLITAVISSHVISKLWEMEDQFWTCAYRLHHALSEQQVFPGAGSIELYCLHHLLKLQKLDSTPKADCNNILFPSTLSWVTETVSLYRPIVLQALANGWTDYLSTVMFNTGMYLTELEARLVIQHHLQNAGEASFPPILARRESIDWCNRGQLLDVSSEETSTAKVYDNVTAKLEAWRRSLDLVLLVLQTDTEIVTGSRTKPSVTTEEVTFL</sequence>
<keyword evidence="2" id="KW-1185">Reference proteome</keyword>
<dbReference type="OMA" id="CPFLQIP"/>
<dbReference type="SUPFAM" id="SSF48592">
    <property type="entry name" value="GroEL equatorial domain-like"/>
    <property type="match status" value="1"/>
</dbReference>
<dbReference type="InterPro" id="IPR042984">
    <property type="entry name" value="BBS12"/>
</dbReference>
<dbReference type="GO" id="GO:0051131">
    <property type="term" value="P:chaperone-mediated protein complex assembly"/>
    <property type="evidence" value="ECO:0007669"/>
    <property type="project" value="InterPro"/>
</dbReference>
<dbReference type="STRING" id="7897.ENSLACP00000001386"/>
<dbReference type="Gene3D" id="1.10.560.10">
    <property type="entry name" value="GroEL-like equatorial domain"/>
    <property type="match status" value="2"/>
</dbReference>
<dbReference type="FunCoup" id="H2ZVG5">
    <property type="interactions" value="174"/>
</dbReference>
<evidence type="ECO:0000313" key="2">
    <source>
        <dbReference type="Proteomes" id="UP000008672"/>
    </source>
</evidence>
<dbReference type="AlphaFoldDB" id="H2ZVG5"/>
<dbReference type="PANTHER" id="PTHR46883">
    <property type="entry name" value="BARDET-BIEDL SYNDROME 12 PROTEIN"/>
    <property type="match status" value="1"/>
</dbReference>
<name>H2ZVG5_LATCH</name>
<dbReference type="GO" id="GO:0005524">
    <property type="term" value="F:ATP binding"/>
    <property type="evidence" value="ECO:0007669"/>
    <property type="project" value="InterPro"/>
</dbReference>
<dbReference type="Pfam" id="PF00118">
    <property type="entry name" value="Cpn60_TCP1"/>
    <property type="match status" value="1"/>
</dbReference>
<dbReference type="HOGENOM" id="CLU_025269_0_0_1"/>
<protein>
    <submittedName>
        <fullName evidence="1">Bardet-Biedl syndrome 12</fullName>
    </submittedName>
</protein>
<evidence type="ECO:0000313" key="1">
    <source>
        <dbReference type="Ensembl" id="ENSLACP00000001386.1"/>
    </source>
</evidence>
<dbReference type="PANTHER" id="PTHR46883:SF1">
    <property type="entry name" value="BARDET-BIEDL SYNDROME 12 PROTEIN"/>
    <property type="match status" value="1"/>
</dbReference>
<accession>H2ZVG5</accession>
<gene>
    <name evidence="1" type="primary">BBS12</name>
</gene>
<dbReference type="Gene3D" id="3.30.260.10">
    <property type="entry name" value="TCP-1-like chaperonin intermediate domain"/>
    <property type="match status" value="1"/>
</dbReference>
<dbReference type="InterPro" id="IPR002423">
    <property type="entry name" value="Cpn60/GroEL/TCP-1"/>
</dbReference>
<dbReference type="EMBL" id="AFYH01223135">
    <property type="status" value="NOT_ANNOTATED_CDS"/>
    <property type="molecule type" value="Genomic_DNA"/>
</dbReference>
<reference evidence="1" key="3">
    <citation type="submission" date="2025-09" db="UniProtKB">
        <authorList>
            <consortium name="Ensembl"/>
        </authorList>
    </citation>
    <scope>IDENTIFICATION</scope>
</reference>
<dbReference type="eggNOG" id="ENOG502QUYD">
    <property type="taxonomic scope" value="Eukaryota"/>
</dbReference>
<dbReference type="SUPFAM" id="SSF52029">
    <property type="entry name" value="GroEL apical domain-like"/>
    <property type="match status" value="1"/>
</dbReference>
<dbReference type="Proteomes" id="UP000008672">
    <property type="component" value="Unassembled WGS sequence"/>
</dbReference>
<reference evidence="1" key="2">
    <citation type="submission" date="2025-08" db="UniProtKB">
        <authorList>
            <consortium name="Ensembl"/>
        </authorList>
    </citation>
    <scope>IDENTIFICATION</scope>
</reference>
<organism evidence="1 2">
    <name type="scientific">Latimeria chalumnae</name>
    <name type="common">Coelacanth</name>
    <dbReference type="NCBI Taxonomy" id="7897"/>
    <lineage>
        <taxon>Eukaryota</taxon>
        <taxon>Metazoa</taxon>
        <taxon>Chordata</taxon>
        <taxon>Craniata</taxon>
        <taxon>Vertebrata</taxon>
        <taxon>Euteleostomi</taxon>
        <taxon>Coelacanthiformes</taxon>
        <taxon>Coelacanthidae</taxon>
        <taxon>Latimeria</taxon>
    </lineage>
</organism>
<dbReference type="Gene3D" id="3.50.7.10">
    <property type="entry name" value="GroEL"/>
    <property type="match status" value="1"/>
</dbReference>
<dbReference type="Ensembl" id="ENSLACT00000001398.1">
    <property type="protein sequence ID" value="ENSLACP00000001386.1"/>
    <property type="gene ID" value="ENSLACG00000001243.1"/>
</dbReference>
<proteinExistence type="predicted"/>
<dbReference type="InParanoid" id="H2ZVG5"/>
<dbReference type="GeneTree" id="ENSGT00390000008984"/>
<dbReference type="InterPro" id="IPR027413">
    <property type="entry name" value="GROEL-like_equatorial_sf"/>
</dbReference>
<dbReference type="InterPro" id="IPR027409">
    <property type="entry name" value="GroEL-like_apical_dom_sf"/>
</dbReference>
<dbReference type="GO" id="GO:0045494">
    <property type="term" value="P:photoreceptor cell maintenance"/>
    <property type="evidence" value="ECO:0007669"/>
    <property type="project" value="TreeGrafter"/>
</dbReference>
<dbReference type="InterPro" id="IPR027410">
    <property type="entry name" value="TCP-1-like_intermed_sf"/>
</dbReference>